<evidence type="ECO:0000256" key="1">
    <source>
        <dbReference type="ARBA" id="ARBA00004114"/>
    </source>
</evidence>
<dbReference type="VEuPathDB" id="VectorBase:AMIN001475"/>
<keyword evidence="3" id="KW-0206">Cytoskeleton</keyword>
<dbReference type="InterPro" id="IPR029135">
    <property type="entry name" value="PPP1R35_C"/>
</dbReference>
<dbReference type="Proteomes" id="UP000075920">
    <property type="component" value="Unassembled WGS sequence"/>
</dbReference>
<dbReference type="AlphaFoldDB" id="A0A182VTT2"/>
<evidence type="ECO:0000313" key="7">
    <source>
        <dbReference type="EnsemblMetazoa" id="AMIN001475-PA"/>
    </source>
</evidence>
<dbReference type="GO" id="GO:0005814">
    <property type="term" value="C:centriole"/>
    <property type="evidence" value="ECO:0007669"/>
    <property type="project" value="UniProtKB-SubCell"/>
</dbReference>
<proteinExistence type="inferred from homology"/>
<feature type="compositionally biased region" description="Pro residues" evidence="5">
    <location>
        <begin position="37"/>
        <end position="57"/>
    </location>
</feature>
<evidence type="ECO:0000256" key="2">
    <source>
        <dbReference type="ARBA" id="ARBA00022490"/>
    </source>
</evidence>
<dbReference type="EnsemblMetazoa" id="AMIN001475-RA">
    <property type="protein sequence ID" value="AMIN001475-PA"/>
    <property type="gene ID" value="AMIN001475"/>
</dbReference>
<comment type="subcellular location">
    <subcellularLocation>
        <location evidence="1">Cytoplasm</location>
        <location evidence="1">Cytoskeleton</location>
        <location evidence="1">Microtubule organizing center</location>
        <location evidence="1">Centrosome</location>
        <location evidence="1">Centriole</location>
    </subcellularLocation>
</comment>
<dbReference type="Pfam" id="PF15503">
    <property type="entry name" value="PPP1R35_C"/>
    <property type="match status" value="1"/>
</dbReference>
<evidence type="ECO:0000259" key="6">
    <source>
        <dbReference type="Pfam" id="PF15503"/>
    </source>
</evidence>
<evidence type="ECO:0000256" key="4">
    <source>
        <dbReference type="ARBA" id="ARBA00029452"/>
    </source>
</evidence>
<organism evidence="7 8">
    <name type="scientific">Anopheles minimus</name>
    <dbReference type="NCBI Taxonomy" id="112268"/>
    <lineage>
        <taxon>Eukaryota</taxon>
        <taxon>Metazoa</taxon>
        <taxon>Ecdysozoa</taxon>
        <taxon>Arthropoda</taxon>
        <taxon>Hexapoda</taxon>
        <taxon>Insecta</taxon>
        <taxon>Pterygota</taxon>
        <taxon>Neoptera</taxon>
        <taxon>Endopterygota</taxon>
        <taxon>Diptera</taxon>
        <taxon>Nematocera</taxon>
        <taxon>Culicoidea</taxon>
        <taxon>Culicidae</taxon>
        <taxon>Anophelinae</taxon>
        <taxon>Anopheles</taxon>
    </lineage>
</organism>
<evidence type="ECO:0000256" key="5">
    <source>
        <dbReference type="SAM" id="MobiDB-lite"/>
    </source>
</evidence>
<feature type="region of interest" description="Disordered" evidence="5">
    <location>
        <begin position="25"/>
        <end position="75"/>
    </location>
</feature>
<reference evidence="8" key="1">
    <citation type="submission" date="2013-03" db="EMBL/GenBank/DDBJ databases">
        <title>The Genome Sequence of Anopheles minimus MINIMUS1.</title>
        <authorList>
            <consortium name="The Broad Institute Genomics Platform"/>
            <person name="Neafsey D.E."/>
            <person name="Walton C."/>
            <person name="Walker B."/>
            <person name="Young S.K."/>
            <person name="Zeng Q."/>
            <person name="Gargeya S."/>
            <person name="Fitzgerald M."/>
            <person name="Haas B."/>
            <person name="Abouelleil A."/>
            <person name="Allen A.W."/>
            <person name="Alvarado L."/>
            <person name="Arachchi H.M."/>
            <person name="Berlin A.M."/>
            <person name="Chapman S.B."/>
            <person name="Gainer-Dewar J."/>
            <person name="Goldberg J."/>
            <person name="Griggs A."/>
            <person name="Gujja S."/>
            <person name="Hansen M."/>
            <person name="Howarth C."/>
            <person name="Imamovic A."/>
            <person name="Ireland A."/>
            <person name="Larimer J."/>
            <person name="McCowan C."/>
            <person name="Murphy C."/>
            <person name="Pearson M."/>
            <person name="Poon T.W."/>
            <person name="Priest M."/>
            <person name="Roberts A."/>
            <person name="Saif S."/>
            <person name="Shea T."/>
            <person name="Sisk P."/>
            <person name="Sykes S."/>
            <person name="Wortman J."/>
            <person name="Nusbaum C."/>
            <person name="Birren B."/>
        </authorList>
    </citation>
    <scope>NUCLEOTIDE SEQUENCE [LARGE SCALE GENOMIC DNA]</scope>
    <source>
        <strain evidence="8">MINIMUS1</strain>
    </source>
</reference>
<evidence type="ECO:0000256" key="3">
    <source>
        <dbReference type="ARBA" id="ARBA00023212"/>
    </source>
</evidence>
<evidence type="ECO:0000313" key="8">
    <source>
        <dbReference type="Proteomes" id="UP000075920"/>
    </source>
</evidence>
<keyword evidence="8" id="KW-1185">Reference proteome</keyword>
<feature type="compositionally biased region" description="Polar residues" evidence="5">
    <location>
        <begin position="25"/>
        <end position="34"/>
    </location>
</feature>
<comment type="similarity">
    <text evidence="4">Belongs to the PPP1R35 family.</text>
</comment>
<protein>
    <recommendedName>
        <fullName evidence="6">Protein phosphatase 1 regulatory subunit 35 C-terminal domain-containing protein</fullName>
    </recommendedName>
</protein>
<keyword evidence="2" id="KW-0963">Cytoplasm</keyword>
<feature type="compositionally biased region" description="Low complexity" evidence="5">
    <location>
        <begin position="58"/>
        <end position="73"/>
    </location>
</feature>
<accession>A0A182VTT2</accession>
<name>A0A182VTT2_9DIPT</name>
<feature type="domain" description="Protein phosphatase 1 regulatory subunit 35 C-terminal" evidence="6">
    <location>
        <begin position="79"/>
        <end position="180"/>
    </location>
</feature>
<reference evidence="7" key="2">
    <citation type="submission" date="2020-05" db="UniProtKB">
        <authorList>
            <consortium name="EnsemblMetazoa"/>
        </authorList>
    </citation>
    <scope>IDENTIFICATION</scope>
    <source>
        <strain evidence="7">MINIMUS1</strain>
    </source>
</reference>
<sequence>MGKNKHGTRKRYLCNVDVPVSRSSASVLQSTTGDNVLPPPLKSILKPPAPNARPAQPPVASLTTPAAASASDATKYKQPMLHSMLALRKRIETEMKVERQPITNVGQLTPSSKKRVNAQITKQLNHQHDQAVFQKLAPVNVNDTVLLPAPGTRPPTYAKTKYQFKDKKDPEPLLSDYLRPIPRFKVDYVPIVSTPLLGRVSTGDCWNNFHNIEYVMRIMEEH</sequence>